<organism evidence="2 3">
    <name type="scientific">Terriglobus roseus (strain DSM 18391 / NRRL B-41598 / KBS 63)</name>
    <dbReference type="NCBI Taxonomy" id="926566"/>
    <lineage>
        <taxon>Bacteria</taxon>
        <taxon>Pseudomonadati</taxon>
        <taxon>Acidobacteriota</taxon>
        <taxon>Terriglobia</taxon>
        <taxon>Terriglobales</taxon>
        <taxon>Acidobacteriaceae</taxon>
        <taxon>Terriglobus</taxon>
    </lineage>
</organism>
<dbReference type="STRING" id="926566.Terro_3111"/>
<dbReference type="KEGG" id="trs:Terro_3111"/>
<dbReference type="InterPro" id="IPR036526">
    <property type="entry name" value="C-N_Hydrolase_sf"/>
</dbReference>
<sequence length="561" mass="61560">MADPETIAGKMEYLLPGSSKENQVPFWPPDVFCLCAAILQNSGAYSRVLEDNEKMLLGEDSDARAEKLRSLGKAWTEAKTREALPNEIGRLWGEIYSEREAELNRLGTPELSRCRSALLDLLALADEASVGLGINSRRHQDGDGTIFKAEADRTFVKSMTGQEGGSLCKEIHPSRARVLPKMHTPQSGLTIRSLSHHLGYCPGSDMQPYWYDLTPSVPTHCVNLLLIPWPMAVEPSQFASTKTKRIDEKVGPGGYGLFTYKPGRGPTVEYVRSLLSEARRKVGPIGGIVFPELAMSEAEFDQIARVFATPDTFVVAGVGEAAGVKAGKNKAMLEVVNPDIIDKSGDPVHVRIVQKKHHRWKLDKPQIVQYGLGANLHPLANWWENIELGDRQITFVALQSWLTMSVLICEDLARPDPVGDIVRAVGPNLIIALLCDGPQIGNRWPGRYASGFADDPGSSVLTFTNLGMSKLSRASDPSKDRSGVVALWRDAKTGTTELSCPSGSEAIVLNVTAEYHEEWTADGRGDGKSGGYPVLSGFHPIKRPDSSSDGWFGWFQRRKQR</sequence>
<dbReference type="RefSeq" id="WP_014786604.1">
    <property type="nucleotide sequence ID" value="NC_018014.1"/>
</dbReference>
<gene>
    <name evidence="2" type="ordered locus">Terro_3111</name>
</gene>
<dbReference type="Gene3D" id="3.60.110.10">
    <property type="entry name" value="Carbon-nitrogen hydrolase"/>
    <property type="match status" value="1"/>
</dbReference>
<evidence type="ECO:0000313" key="3">
    <source>
        <dbReference type="Proteomes" id="UP000006056"/>
    </source>
</evidence>
<proteinExistence type="predicted"/>
<dbReference type="AlphaFoldDB" id="I3ZJC3"/>
<dbReference type="OrthoDB" id="1489148at2"/>
<keyword evidence="3" id="KW-1185">Reference proteome</keyword>
<dbReference type="HOGENOM" id="CLU_485641_0_0_0"/>
<protein>
    <submittedName>
        <fullName evidence="2">Uncharacterized protein</fullName>
    </submittedName>
</protein>
<dbReference type="EMBL" id="CP003379">
    <property type="protein sequence ID" value="AFL89341.1"/>
    <property type="molecule type" value="Genomic_DNA"/>
</dbReference>
<dbReference type="eggNOG" id="COG0388">
    <property type="taxonomic scope" value="Bacteria"/>
</dbReference>
<feature type="region of interest" description="Disordered" evidence="1">
    <location>
        <begin position="541"/>
        <end position="561"/>
    </location>
</feature>
<accession>I3ZJC3</accession>
<evidence type="ECO:0000313" key="2">
    <source>
        <dbReference type="EMBL" id="AFL89341.1"/>
    </source>
</evidence>
<evidence type="ECO:0000256" key="1">
    <source>
        <dbReference type="SAM" id="MobiDB-lite"/>
    </source>
</evidence>
<name>I3ZJC3_TERRK</name>
<dbReference type="SUPFAM" id="SSF56317">
    <property type="entry name" value="Carbon-nitrogen hydrolase"/>
    <property type="match status" value="1"/>
</dbReference>
<dbReference type="Proteomes" id="UP000006056">
    <property type="component" value="Chromosome"/>
</dbReference>
<reference evidence="2 3" key="1">
    <citation type="submission" date="2012-06" db="EMBL/GenBank/DDBJ databases">
        <title>Complete genome of Terriglobus roseus DSM 18391.</title>
        <authorList>
            <consortium name="US DOE Joint Genome Institute (JGI-PGF)"/>
            <person name="Lucas S."/>
            <person name="Copeland A."/>
            <person name="Lapidus A."/>
            <person name="Glavina del Rio T."/>
            <person name="Dalin E."/>
            <person name="Tice H."/>
            <person name="Bruce D."/>
            <person name="Goodwin L."/>
            <person name="Pitluck S."/>
            <person name="Peters L."/>
            <person name="Mikhailova N."/>
            <person name="Munk A.C.C."/>
            <person name="Kyrpides N."/>
            <person name="Mavromatis K."/>
            <person name="Ivanova N."/>
            <person name="Brettin T."/>
            <person name="Detter J.C."/>
            <person name="Han C."/>
            <person name="Larimer F."/>
            <person name="Land M."/>
            <person name="Hauser L."/>
            <person name="Markowitz V."/>
            <person name="Cheng J.-F."/>
            <person name="Hugenholtz P."/>
            <person name="Woyke T."/>
            <person name="Wu D."/>
            <person name="Brambilla E."/>
            <person name="Klenk H.-P."/>
            <person name="Eisen J.A."/>
        </authorList>
    </citation>
    <scope>NUCLEOTIDE SEQUENCE [LARGE SCALE GENOMIC DNA]</scope>
    <source>
        <strain evidence="3">DSM 18391 / NRRL B-41598 / KBS 63</strain>
    </source>
</reference>